<reference evidence="2 3" key="1">
    <citation type="journal article" date="2015" name="Genome Biol.">
        <title>Comparative genomics of Steinernema reveals deeply conserved gene regulatory networks.</title>
        <authorList>
            <person name="Dillman A.R."/>
            <person name="Macchietto M."/>
            <person name="Porter C.F."/>
            <person name="Rogers A."/>
            <person name="Williams B."/>
            <person name="Antoshechkin I."/>
            <person name="Lee M.M."/>
            <person name="Goodwin Z."/>
            <person name="Lu X."/>
            <person name="Lewis E.E."/>
            <person name="Goodrich-Blair H."/>
            <person name="Stock S.P."/>
            <person name="Adams B.J."/>
            <person name="Sternberg P.W."/>
            <person name="Mortazavi A."/>
        </authorList>
    </citation>
    <scope>NUCLEOTIDE SEQUENCE [LARGE SCALE GENOMIC DNA]</scope>
    <source>
        <strain evidence="2 3">ALL</strain>
    </source>
</reference>
<evidence type="ECO:0000313" key="3">
    <source>
        <dbReference type="Proteomes" id="UP000298663"/>
    </source>
</evidence>
<evidence type="ECO:0000313" key="2">
    <source>
        <dbReference type="EMBL" id="TMS38398.1"/>
    </source>
</evidence>
<reference evidence="2 3" key="2">
    <citation type="journal article" date="2019" name="G3 (Bethesda)">
        <title>Hybrid Assembly of the Genome of the Entomopathogenic Nematode Steinernema carpocapsae Identifies the X-Chromosome.</title>
        <authorList>
            <person name="Serra L."/>
            <person name="Macchietto M."/>
            <person name="Macias-Munoz A."/>
            <person name="McGill C.J."/>
            <person name="Rodriguez I.M."/>
            <person name="Rodriguez B."/>
            <person name="Murad R."/>
            <person name="Mortazavi A."/>
        </authorList>
    </citation>
    <scope>NUCLEOTIDE SEQUENCE [LARGE SCALE GENOMIC DNA]</scope>
    <source>
        <strain evidence="2 3">ALL</strain>
    </source>
</reference>
<comment type="caution">
    <text evidence="2">The sequence shown here is derived from an EMBL/GenBank/DDBJ whole genome shotgun (WGS) entry which is preliminary data.</text>
</comment>
<organism evidence="2 3">
    <name type="scientific">Steinernema carpocapsae</name>
    <name type="common">Entomopathogenic nematode</name>
    <dbReference type="NCBI Taxonomy" id="34508"/>
    <lineage>
        <taxon>Eukaryota</taxon>
        <taxon>Metazoa</taxon>
        <taxon>Ecdysozoa</taxon>
        <taxon>Nematoda</taxon>
        <taxon>Chromadorea</taxon>
        <taxon>Rhabditida</taxon>
        <taxon>Tylenchina</taxon>
        <taxon>Panagrolaimomorpha</taxon>
        <taxon>Strongyloidoidea</taxon>
        <taxon>Steinernematidae</taxon>
        <taxon>Steinernema</taxon>
    </lineage>
</organism>
<dbReference type="OrthoDB" id="8117402at2759"/>
<feature type="compositionally biased region" description="Basic and acidic residues" evidence="1">
    <location>
        <begin position="86"/>
        <end position="96"/>
    </location>
</feature>
<protein>
    <submittedName>
        <fullName evidence="2">Uncharacterized protein</fullName>
    </submittedName>
</protein>
<sequence>MSLVAVGTLHSQENARREVVPLYTLHEDLYPEELPETACEASPRPERAEARVQVLQQKLRLRRESPSPRSNAHRREALHLQVLSESLRESGKSAEP</sequence>
<name>A0A4U8V294_STECR</name>
<dbReference type="AlphaFoldDB" id="A0A4U8V294"/>
<gene>
    <name evidence="2" type="ORF">L596_005134</name>
</gene>
<feature type="region of interest" description="Disordered" evidence="1">
    <location>
        <begin position="60"/>
        <end position="96"/>
    </location>
</feature>
<dbReference type="Proteomes" id="UP000298663">
    <property type="component" value="Unassembled WGS sequence"/>
</dbReference>
<evidence type="ECO:0000256" key="1">
    <source>
        <dbReference type="SAM" id="MobiDB-lite"/>
    </source>
</evidence>
<dbReference type="EMBL" id="AZBU02000001">
    <property type="protein sequence ID" value="TMS38398.1"/>
    <property type="molecule type" value="Genomic_DNA"/>
</dbReference>
<accession>A0A4U8V294</accession>
<proteinExistence type="predicted"/>
<keyword evidence="3" id="KW-1185">Reference proteome</keyword>